<dbReference type="EMBL" id="MJGC01000059">
    <property type="protein sequence ID" value="OEJ74902.1"/>
    <property type="molecule type" value="Genomic_DNA"/>
</dbReference>
<dbReference type="SMART" id="SM00155">
    <property type="entry name" value="PLDc"/>
    <property type="match status" value="2"/>
</dbReference>
<dbReference type="AlphaFoldDB" id="A0A1E5QJP5"/>
<dbReference type="OrthoDB" id="9762009at2"/>
<name>A0A1E5QJP5_9CYAN</name>
<dbReference type="CDD" id="cd09159">
    <property type="entry name" value="PLDc_ybhO_like_2"/>
    <property type="match status" value="1"/>
</dbReference>
<dbReference type="GO" id="GO:0030572">
    <property type="term" value="F:phosphatidyltransferase activity"/>
    <property type="evidence" value="ECO:0007669"/>
    <property type="project" value="UniProtKB-ARBA"/>
</dbReference>
<keyword evidence="1" id="KW-0472">Membrane</keyword>
<dbReference type="Pfam" id="PF13091">
    <property type="entry name" value="PLDc_2"/>
    <property type="match status" value="2"/>
</dbReference>
<organism evidence="3">
    <name type="scientific">Desertifilum tharense IPPAS B-1220</name>
    <dbReference type="NCBI Taxonomy" id="1781255"/>
    <lineage>
        <taxon>Bacteria</taxon>
        <taxon>Bacillati</taxon>
        <taxon>Cyanobacteriota</taxon>
        <taxon>Cyanophyceae</taxon>
        <taxon>Desertifilales</taxon>
        <taxon>Desertifilaceae</taxon>
        <taxon>Desertifilum</taxon>
    </lineage>
</organism>
<dbReference type="InterPro" id="IPR001736">
    <property type="entry name" value="PLipase_D/transphosphatidylase"/>
</dbReference>
<keyword evidence="1" id="KW-1133">Transmembrane helix</keyword>
<gene>
    <name evidence="3" type="ORF">BH720_12430</name>
</gene>
<reference evidence="3" key="1">
    <citation type="submission" date="2016-09" db="EMBL/GenBank/DDBJ databases">
        <title>Draft genome of thermotolerant cyanobacterium Desertifilum sp. strain IPPAS B-1220.</title>
        <authorList>
            <person name="Sinetova M.A."/>
            <person name="Bolakhan K."/>
            <person name="Zayadan B.K."/>
            <person name="Mironov K.S."/>
            <person name="Ustinova V."/>
            <person name="Kupriyanova E.V."/>
            <person name="Sidorov R.A."/>
            <person name="Skrypnik A.N."/>
            <person name="Gogoleva N.E."/>
            <person name="Gogolev Y.V."/>
            <person name="Los D.A."/>
        </authorList>
    </citation>
    <scope>NUCLEOTIDE SEQUENCE [LARGE SCALE GENOMIC DNA]</scope>
    <source>
        <strain evidence="3">IPPAS B-1220</strain>
    </source>
</reference>
<dbReference type="PANTHER" id="PTHR21248">
    <property type="entry name" value="CARDIOLIPIN SYNTHASE"/>
    <property type="match status" value="1"/>
</dbReference>
<evidence type="ECO:0000313" key="3">
    <source>
        <dbReference type="EMBL" id="OEJ74902.1"/>
    </source>
</evidence>
<dbReference type="PANTHER" id="PTHR21248:SF22">
    <property type="entry name" value="PHOSPHOLIPASE D"/>
    <property type="match status" value="1"/>
</dbReference>
<evidence type="ECO:0000259" key="2">
    <source>
        <dbReference type="PROSITE" id="PS50035"/>
    </source>
</evidence>
<keyword evidence="1" id="KW-0812">Transmembrane</keyword>
<feature type="domain" description="PLD phosphodiesterase" evidence="2">
    <location>
        <begin position="175"/>
        <end position="202"/>
    </location>
</feature>
<dbReference type="GO" id="GO:0032049">
    <property type="term" value="P:cardiolipin biosynthetic process"/>
    <property type="evidence" value="ECO:0007669"/>
    <property type="project" value="UniProtKB-ARBA"/>
</dbReference>
<comment type="caution">
    <text evidence="3">The sequence shown here is derived from an EMBL/GenBank/DDBJ whole genome shotgun (WGS) entry which is preliminary data.</text>
</comment>
<protein>
    <submittedName>
        <fullName evidence="3">Cardiolipin synthase B</fullName>
    </submittedName>
</protein>
<proteinExistence type="predicted"/>
<dbReference type="Gene3D" id="3.30.870.10">
    <property type="entry name" value="Endonuclease Chain A"/>
    <property type="match status" value="2"/>
</dbReference>
<dbReference type="SUPFAM" id="SSF56024">
    <property type="entry name" value="Phospholipase D/nuclease"/>
    <property type="match status" value="2"/>
</dbReference>
<feature type="transmembrane region" description="Helical" evidence="1">
    <location>
        <begin position="18"/>
        <end position="39"/>
    </location>
</feature>
<sequence>MTEKSQNPSIRKFIRDKLFGEIGVGLVTLFAFLSAALYLNGAFRQEAEYRLDNVPPLDDPRFSRMVTGLSNGVPTSGEITGFWVEADAIYAARNAAIRQAQQLILFETYFMTPGDRADEFAQALIERAQAGVRIQMIVDAHGTGEIPDEYWQRLRDVGVELRFFREFDWRAPLEYNSRTHRKLLIIDGQRALIGGAGVSDYWDGDPKFGDTAPWLEFEVAYEGQVVDLLEGQFLQNWIYTGGDLSLEVTEITATQVEGERMYIHKDTSTLSESDMRTLFKLSFLAARDRVWIGSPYFVPETSTRQAMIQAQQNGADVRVLTVSEKNDKPFVRYAARQLYGDLLAAGVQVCEYQPSMMHAKVMLIDGSWASTGSANFDPRSYFHNDELNVSTRSPQLVENLESFFAQAWENSHCLTLEEWRDRPLTERIQGRLALLFKPLL</sequence>
<accession>A0A1E5QJP5</accession>
<dbReference type="STRING" id="1781255.BH720_12430"/>
<dbReference type="InterPro" id="IPR025202">
    <property type="entry name" value="PLD-like_dom"/>
</dbReference>
<dbReference type="RefSeq" id="WP_069967526.1">
    <property type="nucleotide sequence ID" value="NZ_CM124774.1"/>
</dbReference>
<feature type="domain" description="PLD phosphodiesterase" evidence="2">
    <location>
        <begin position="353"/>
        <end position="380"/>
    </location>
</feature>
<dbReference type="PROSITE" id="PS50035">
    <property type="entry name" value="PLD"/>
    <property type="match status" value="2"/>
</dbReference>
<dbReference type="CDD" id="cd09110">
    <property type="entry name" value="PLDc_CLS_1"/>
    <property type="match status" value="1"/>
</dbReference>
<evidence type="ECO:0000256" key="1">
    <source>
        <dbReference type="SAM" id="Phobius"/>
    </source>
</evidence>